<feature type="transmembrane region" description="Helical" evidence="2">
    <location>
        <begin position="96"/>
        <end position="118"/>
    </location>
</feature>
<dbReference type="InterPro" id="IPR045339">
    <property type="entry name" value="DUF6534"/>
</dbReference>
<feature type="domain" description="DUF6534" evidence="3">
    <location>
        <begin position="178"/>
        <end position="264"/>
    </location>
</feature>
<evidence type="ECO:0000256" key="2">
    <source>
        <dbReference type="SAM" id="Phobius"/>
    </source>
</evidence>
<evidence type="ECO:0000259" key="3">
    <source>
        <dbReference type="Pfam" id="PF20152"/>
    </source>
</evidence>
<accession>A0A0C3PDI5</accession>
<dbReference type="PANTHER" id="PTHR40465:SF1">
    <property type="entry name" value="DUF6534 DOMAIN-CONTAINING PROTEIN"/>
    <property type="match status" value="1"/>
</dbReference>
<feature type="transmembrane region" description="Helical" evidence="2">
    <location>
        <begin position="20"/>
        <end position="47"/>
    </location>
</feature>
<dbReference type="OrthoDB" id="3206554at2759"/>
<dbReference type="AlphaFoldDB" id="A0A0C3PDI5"/>
<keyword evidence="5" id="KW-1185">Reference proteome</keyword>
<feature type="transmembrane region" description="Helical" evidence="2">
    <location>
        <begin position="59"/>
        <end position="84"/>
    </location>
</feature>
<sequence>MASPPPLPLPPPPTKADLRATLGAINLGGLACLFLSGIVAMQVYLYLSVSRKDRLRIKVIVALVWTMDMLHTIMVCIANWSYLIEHFGDVRRSDHIIWSIGATVALTAVVTWLVHCFFIHRMHVVSQGNMYLTLSLGGLASFRLIAALVSTAEMIRLQSFTLFVDQYAYVFTMGLSSAVALDILITGGLCYYLRKSKSGFSSINGIIDTLVLYTVETGLATCITTIIALVCWVTMPNNLIFLGLHFMISKLYANSLMASLNSRYTLRARSQSSSNSNHREYSLPVIFRAAARPRSPSRVGPPAHSEGTIEISVRKTVRCEVEGESAEPGVLKATYAGRSRRDVDDHSSGDVHSESGKGYFGAI</sequence>
<dbReference type="HOGENOM" id="CLU_046025_0_0_1"/>
<keyword evidence="2" id="KW-1133">Transmembrane helix</keyword>
<feature type="region of interest" description="Disordered" evidence="1">
    <location>
        <begin position="333"/>
        <end position="363"/>
    </location>
</feature>
<dbReference type="STRING" id="745531.A0A0C3PDI5"/>
<evidence type="ECO:0000313" key="5">
    <source>
        <dbReference type="Proteomes" id="UP000053257"/>
    </source>
</evidence>
<gene>
    <name evidence="4" type="ORF">PHLGIDRAFT_130199</name>
</gene>
<dbReference type="Pfam" id="PF20152">
    <property type="entry name" value="DUF6534"/>
    <property type="match status" value="1"/>
</dbReference>
<feature type="transmembrane region" description="Helical" evidence="2">
    <location>
        <begin position="130"/>
        <end position="149"/>
    </location>
</feature>
<feature type="transmembrane region" description="Helical" evidence="2">
    <location>
        <begin position="169"/>
        <end position="193"/>
    </location>
</feature>
<keyword evidence="2" id="KW-0812">Transmembrane</keyword>
<evidence type="ECO:0000313" key="4">
    <source>
        <dbReference type="EMBL" id="KIP03353.1"/>
    </source>
</evidence>
<protein>
    <recommendedName>
        <fullName evidence="3">DUF6534 domain-containing protein</fullName>
    </recommendedName>
</protein>
<feature type="transmembrane region" description="Helical" evidence="2">
    <location>
        <begin position="205"/>
        <end position="233"/>
    </location>
</feature>
<dbReference type="PANTHER" id="PTHR40465">
    <property type="entry name" value="CHROMOSOME 1, WHOLE GENOME SHOTGUN SEQUENCE"/>
    <property type="match status" value="1"/>
</dbReference>
<feature type="compositionally biased region" description="Basic and acidic residues" evidence="1">
    <location>
        <begin position="339"/>
        <end position="355"/>
    </location>
</feature>
<organism evidence="4 5">
    <name type="scientific">Phlebiopsis gigantea (strain 11061_1 CR5-6)</name>
    <name type="common">White-rot fungus</name>
    <name type="synonym">Peniophora gigantea</name>
    <dbReference type="NCBI Taxonomy" id="745531"/>
    <lineage>
        <taxon>Eukaryota</taxon>
        <taxon>Fungi</taxon>
        <taxon>Dikarya</taxon>
        <taxon>Basidiomycota</taxon>
        <taxon>Agaricomycotina</taxon>
        <taxon>Agaricomycetes</taxon>
        <taxon>Polyporales</taxon>
        <taxon>Phanerochaetaceae</taxon>
        <taxon>Phlebiopsis</taxon>
    </lineage>
</organism>
<name>A0A0C3PDI5_PHLG1</name>
<keyword evidence="2" id="KW-0472">Membrane</keyword>
<dbReference type="Proteomes" id="UP000053257">
    <property type="component" value="Unassembled WGS sequence"/>
</dbReference>
<evidence type="ECO:0000256" key="1">
    <source>
        <dbReference type="SAM" id="MobiDB-lite"/>
    </source>
</evidence>
<dbReference type="EMBL" id="KN840620">
    <property type="protein sequence ID" value="KIP03353.1"/>
    <property type="molecule type" value="Genomic_DNA"/>
</dbReference>
<proteinExistence type="predicted"/>
<reference evidence="4 5" key="1">
    <citation type="journal article" date="2014" name="PLoS Genet.">
        <title>Analysis of the Phlebiopsis gigantea genome, transcriptome and secretome provides insight into its pioneer colonization strategies of wood.</title>
        <authorList>
            <person name="Hori C."/>
            <person name="Ishida T."/>
            <person name="Igarashi K."/>
            <person name="Samejima M."/>
            <person name="Suzuki H."/>
            <person name="Master E."/>
            <person name="Ferreira P."/>
            <person name="Ruiz-Duenas F.J."/>
            <person name="Held B."/>
            <person name="Canessa P."/>
            <person name="Larrondo L.F."/>
            <person name="Schmoll M."/>
            <person name="Druzhinina I.S."/>
            <person name="Kubicek C.P."/>
            <person name="Gaskell J.A."/>
            <person name="Kersten P."/>
            <person name="St John F."/>
            <person name="Glasner J."/>
            <person name="Sabat G."/>
            <person name="Splinter BonDurant S."/>
            <person name="Syed K."/>
            <person name="Yadav J."/>
            <person name="Mgbeahuruike A.C."/>
            <person name="Kovalchuk A."/>
            <person name="Asiegbu F.O."/>
            <person name="Lackner G."/>
            <person name="Hoffmeister D."/>
            <person name="Rencoret J."/>
            <person name="Gutierrez A."/>
            <person name="Sun H."/>
            <person name="Lindquist E."/>
            <person name="Barry K."/>
            <person name="Riley R."/>
            <person name="Grigoriev I.V."/>
            <person name="Henrissat B."/>
            <person name="Kues U."/>
            <person name="Berka R.M."/>
            <person name="Martinez A.T."/>
            <person name="Covert S.F."/>
            <person name="Blanchette R.A."/>
            <person name="Cullen D."/>
        </authorList>
    </citation>
    <scope>NUCLEOTIDE SEQUENCE [LARGE SCALE GENOMIC DNA]</scope>
    <source>
        <strain evidence="4 5">11061_1 CR5-6</strain>
    </source>
</reference>